<keyword evidence="3" id="KW-1185">Reference proteome</keyword>
<dbReference type="Gene3D" id="2.40.50.180">
    <property type="entry name" value="CheA-289, Domain 4"/>
    <property type="match status" value="3"/>
</dbReference>
<protein>
    <submittedName>
        <fullName evidence="2">Purine-binding chemotaxis protein CheW</fullName>
    </submittedName>
</protein>
<evidence type="ECO:0000259" key="1">
    <source>
        <dbReference type="PROSITE" id="PS50851"/>
    </source>
</evidence>
<dbReference type="GO" id="GO:0006935">
    <property type="term" value="P:chemotaxis"/>
    <property type="evidence" value="ECO:0007669"/>
    <property type="project" value="InterPro"/>
</dbReference>
<dbReference type="Proteomes" id="UP000184485">
    <property type="component" value="Unassembled WGS sequence"/>
</dbReference>
<dbReference type="SUPFAM" id="SSF50341">
    <property type="entry name" value="CheW-like"/>
    <property type="match status" value="3"/>
</dbReference>
<dbReference type="PANTHER" id="PTHR22617:SF23">
    <property type="entry name" value="CHEMOTAXIS PROTEIN CHEW"/>
    <property type="match status" value="1"/>
</dbReference>
<dbReference type="GO" id="GO:0005829">
    <property type="term" value="C:cytosol"/>
    <property type="evidence" value="ECO:0007669"/>
    <property type="project" value="TreeGrafter"/>
</dbReference>
<evidence type="ECO:0000313" key="2">
    <source>
        <dbReference type="EMBL" id="SHG58691.1"/>
    </source>
</evidence>
<proteinExistence type="predicted"/>
<reference evidence="2 3" key="1">
    <citation type="submission" date="2016-11" db="EMBL/GenBank/DDBJ databases">
        <authorList>
            <person name="Jaros S."/>
            <person name="Januszkiewicz K."/>
            <person name="Wedrychowicz H."/>
        </authorList>
    </citation>
    <scope>NUCLEOTIDE SEQUENCE [LARGE SCALE GENOMIC DNA]</scope>
    <source>
        <strain evidence="2 3">DSM 19436</strain>
    </source>
</reference>
<dbReference type="PROSITE" id="PS50851">
    <property type="entry name" value="CHEW"/>
    <property type="match status" value="3"/>
</dbReference>
<dbReference type="InterPro" id="IPR002545">
    <property type="entry name" value="CheW-lke_dom"/>
</dbReference>
<name>A0A1M5L118_9HYPH</name>
<dbReference type="SMART" id="SM00260">
    <property type="entry name" value="CheW"/>
    <property type="match status" value="3"/>
</dbReference>
<gene>
    <name evidence="2" type="ORF">SAMN02745157_4459</name>
</gene>
<dbReference type="AlphaFoldDB" id="A0A1M5L118"/>
<feature type="domain" description="CheW-like" evidence="1">
    <location>
        <begin position="148"/>
        <end position="293"/>
    </location>
</feature>
<evidence type="ECO:0000313" key="3">
    <source>
        <dbReference type="Proteomes" id="UP000184485"/>
    </source>
</evidence>
<sequence>MSGTGPAMASAQRQLIVVVGGQSYALPGENVVEVLRRPRVTRVPHGPPALLGVSNLRGAVLPVVSLAKLMGTTQGSEERIVVLDLAGAAGLLVDAVLGLDLAETASANNQVDIAALLEKGFRRRATGTAADRQQLVVTPARDEARDEQRILIAFLVHGQTFALPLDAVIEVLRLPETITRIARADAAVLGLANVRNHALPILSLSSILGFALDGNDISARRVLVVEHEGAQIGFAVAAIEAIMRLDETAIDAVPPILQRGRGHAELDAIGRQGAGRPLVSILSVSRLFANETVGATVDAKSKEANSVAERSVTQKQEQFVVFDLGDERYGLPIAAVQEVVRLPDRVTRLPNGPRFVAGIINLRGRPVPIIDQRQRFDAPSAKDATQPRVIILAVGGLQAGFVVDAVSEVLSIAADSLAVAPPLSSERSAVFSRVANVGADGQLILLIDPGELLSRAEQDVIAEIAARQDPASTA</sequence>
<dbReference type="Pfam" id="PF01584">
    <property type="entry name" value="CheW"/>
    <property type="match status" value="3"/>
</dbReference>
<dbReference type="InterPro" id="IPR039315">
    <property type="entry name" value="CheW"/>
</dbReference>
<dbReference type="STRING" id="1122133.SAMN02745157_4459"/>
<dbReference type="GO" id="GO:0007165">
    <property type="term" value="P:signal transduction"/>
    <property type="evidence" value="ECO:0007669"/>
    <property type="project" value="InterPro"/>
</dbReference>
<feature type="domain" description="CheW-like" evidence="1">
    <location>
        <begin position="316"/>
        <end position="458"/>
    </location>
</feature>
<organism evidence="2 3">
    <name type="scientific">Kaistia soli DSM 19436</name>
    <dbReference type="NCBI Taxonomy" id="1122133"/>
    <lineage>
        <taxon>Bacteria</taxon>
        <taxon>Pseudomonadati</taxon>
        <taxon>Pseudomonadota</taxon>
        <taxon>Alphaproteobacteria</taxon>
        <taxon>Hyphomicrobiales</taxon>
        <taxon>Kaistiaceae</taxon>
        <taxon>Kaistia</taxon>
    </lineage>
</organism>
<feature type="domain" description="CheW-like" evidence="1">
    <location>
        <begin position="11"/>
        <end position="149"/>
    </location>
</feature>
<dbReference type="Gene3D" id="2.30.30.40">
    <property type="entry name" value="SH3 Domains"/>
    <property type="match status" value="2"/>
</dbReference>
<dbReference type="EMBL" id="FQUP01000006">
    <property type="protein sequence ID" value="SHG58691.1"/>
    <property type="molecule type" value="Genomic_DNA"/>
</dbReference>
<dbReference type="PANTHER" id="PTHR22617">
    <property type="entry name" value="CHEMOTAXIS SENSOR HISTIDINE KINASE-RELATED"/>
    <property type="match status" value="1"/>
</dbReference>
<dbReference type="InterPro" id="IPR036061">
    <property type="entry name" value="CheW-like_dom_sf"/>
</dbReference>
<accession>A0A1M5L118</accession>